<evidence type="ECO:0000259" key="1">
    <source>
        <dbReference type="Pfam" id="PF00534"/>
    </source>
</evidence>
<dbReference type="InterPro" id="IPR050194">
    <property type="entry name" value="Glycosyltransferase_grp1"/>
</dbReference>
<name>A0ABU3GPP8_9SPHI</name>
<proteinExistence type="predicted"/>
<dbReference type="RefSeq" id="WP_311947694.1">
    <property type="nucleotide sequence ID" value="NZ_JAVLVU010000001.1"/>
</dbReference>
<dbReference type="Pfam" id="PF00534">
    <property type="entry name" value="Glycos_transf_1"/>
    <property type="match status" value="1"/>
</dbReference>
<organism evidence="2 3">
    <name type="scientific">Mucilaginibacter terrae</name>
    <dbReference type="NCBI Taxonomy" id="1955052"/>
    <lineage>
        <taxon>Bacteria</taxon>
        <taxon>Pseudomonadati</taxon>
        <taxon>Bacteroidota</taxon>
        <taxon>Sphingobacteriia</taxon>
        <taxon>Sphingobacteriales</taxon>
        <taxon>Sphingobacteriaceae</taxon>
        <taxon>Mucilaginibacter</taxon>
    </lineage>
</organism>
<accession>A0ABU3GPP8</accession>
<dbReference type="Proteomes" id="UP001258315">
    <property type="component" value="Unassembled WGS sequence"/>
</dbReference>
<dbReference type="InterPro" id="IPR001296">
    <property type="entry name" value="Glyco_trans_1"/>
</dbReference>
<feature type="domain" description="Glycosyl transferase family 1" evidence="1">
    <location>
        <begin position="199"/>
        <end position="331"/>
    </location>
</feature>
<protein>
    <submittedName>
        <fullName evidence="2">Glycosyltransferase involved in cell wall biosynthesis</fullName>
    </submittedName>
</protein>
<evidence type="ECO:0000313" key="2">
    <source>
        <dbReference type="EMBL" id="MDT3401760.1"/>
    </source>
</evidence>
<dbReference type="EMBL" id="JAVLVU010000001">
    <property type="protein sequence ID" value="MDT3401760.1"/>
    <property type="molecule type" value="Genomic_DNA"/>
</dbReference>
<sequence>MKVAIIHDELMRKGGAEQVVLTMLKAFPNADIYTLAYDPEGTYPEYRNYKINTSKFQFFAKNVKVMHALFFPFGIIAMQSMKIKDYDVVLISNTHCAKYVQIDPKSLVIMYTHTPFRLAWNPTSYTQYLNSKGAYRWVFNRVINALRKIDSKSAQRGDYFIANTVQTAQRIRDSYKATNVSIINPDVKVRNFHVNDKIGDYYLVVSRLEFYKKVDLAIQAFNKLNYKLIIVGNGTKIDELKDMANDNITFKSGVDNTELAELYANCKALIFPQHEDYGITPLEANASGRPVIAYGKGGVLETMIPYDGKSSDCTAVFFDEQSVESLIEAVKISEIINFNPAFIRENALRFDEKVFIEKLVHFVDEKYHLHINKTGKKLAI</sequence>
<dbReference type="SUPFAM" id="SSF53756">
    <property type="entry name" value="UDP-Glycosyltransferase/glycogen phosphorylase"/>
    <property type="match status" value="1"/>
</dbReference>
<keyword evidence="3" id="KW-1185">Reference proteome</keyword>
<evidence type="ECO:0000313" key="3">
    <source>
        <dbReference type="Proteomes" id="UP001258315"/>
    </source>
</evidence>
<dbReference type="Gene3D" id="3.40.50.2000">
    <property type="entry name" value="Glycogen Phosphorylase B"/>
    <property type="match status" value="2"/>
</dbReference>
<reference evidence="3" key="1">
    <citation type="submission" date="2023-07" db="EMBL/GenBank/DDBJ databases">
        <title>Functional and genomic diversity of the sorghum phyllosphere microbiome.</title>
        <authorList>
            <person name="Shade A."/>
        </authorList>
    </citation>
    <scope>NUCLEOTIDE SEQUENCE [LARGE SCALE GENOMIC DNA]</scope>
    <source>
        <strain evidence="3">SORGH_AS_0422</strain>
    </source>
</reference>
<dbReference type="PANTHER" id="PTHR45947:SF3">
    <property type="entry name" value="SULFOQUINOVOSYL TRANSFERASE SQD2"/>
    <property type="match status" value="1"/>
</dbReference>
<gene>
    <name evidence="2" type="ORF">QE417_000832</name>
</gene>
<dbReference type="PANTHER" id="PTHR45947">
    <property type="entry name" value="SULFOQUINOVOSYL TRANSFERASE SQD2"/>
    <property type="match status" value="1"/>
</dbReference>
<comment type="caution">
    <text evidence="2">The sequence shown here is derived from an EMBL/GenBank/DDBJ whole genome shotgun (WGS) entry which is preliminary data.</text>
</comment>